<dbReference type="AlphaFoldDB" id="A0A0R0JHX7"/>
<keyword evidence="3" id="KW-1185">Reference proteome</keyword>
<evidence type="ECO:0000313" key="1">
    <source>
        <dbReference type="EMBL" id="KRH51428.1"/>
    </source>
</evidence>
<dbReference type="PANTHER" id="PTHR46994:SF1">
    <property type="entry name" value="5'-METHYLTHIOADENOSINE NUCLEOSIDASE"/>
    <property type="match status" value="1"/>
</dbReference>
<reference evidence="2" key="2">
    <citation type="submission" date="2018-02" db="UniProtKB">
        <authorList>
            <consortium name="EnsemblPlants"/>
        </authorList>
    </citation>
    <scope>IDENTIFICATION</scope>
    <source>
        <strain evidence="2">Williams 82</strain>
    </source>
</reference>
<accession>A0A0R0JHX7</accession>
<evidence type="ECO:0000313" key="2">
    <source>
        <dbReference type="EnsemblPlants" id="KRH51428"/>
    </source>
</evidence>
<protein>
    <recommendedName>
        <fullName evidence="4">Nucleoside phosphorylase domain-containing protein</fullName>
    </recommendedName>
</protein>
<dbReference type="InterPro" id="IPR035994">
    <property type="entry name" value="Nucleoside_phosphorylase_sf"/>
</dbReference>
<evidence type="ECO:0008006" key="4">
    <source>
        <dbReference type="Google" id="ProtNLM"/>
    </source>
</evidence>
<dbReference type="Proteomes" id="UP000008827">
    <property type="component" value="Chromosome 6"/>
</dbReference>
<dbReference type="PANTHER" id="PTHR46994">
    <property type="entry name" value="5'-METHYLTHIOADENOSINE/S-ADENOSYLHOMOCYSTEINE NUCLEOSIDASE 1"/>
    <property type="match status" value="1"/>
</dbReference>
<organism evidence="1">
    <name type="scientific">Glycine max</name>
    <name type="common">Soybean</name>
    <name type="synonym">Glycine hispida</name>
    <dbReference type="NCBI Taxonomy" id="3847"/>
    <lineage>
        <taxon>Eukaryota</taxon>
        <taxon>Viridiplantae</taxon>
        <taxon>Streptophyta</taxon>
        <taxon>Embryophyta</taxon>
        <taxon>Tracheophyta</taxon>
        <taxon>Spermatophyta</taxon>
        <taxon>Magnoliopsida</taxon>
        <taxon>eudicotyledons</taxon>
        <taxon>Gunneridae</taxon>
        <taxon>Pentapetalae</taxon>
        <taxon>rosids</taxon>
        <taxon>fabids</taxon>
        <taxon>Fabales</taxon>
        <taxon>Fabaceae</taxon>
        <taxon>Papilionoideae</taxon>
        <taxon>50 kb inversion clade</taxon>
        <taxon>NPAAA clade</taxon>
        <taxon>indigoferoid/millettioid clade</taxon>
        <taxon>Phaseoleae</taxon>
        <taxon>Glycine</taxon>
        <taxon>Glycine subgen. Soja</taxon>
    </lineage>
</organism>
<evidence type="ECO:0000313" key="3">
    <source>
        <dbReference type="Proteomes" id="UP000008827"/>
    </source>
</evidence>
<reference evidence="1" key="3">
    <citation type="submission" date="2018-07" db="EMBL/GenBank/DDBJ databases">
        <title>WGS assembly of Glycine max.</title>
        <authorList>
            <person name="Schmutz J."/>
            <person name="Cannon S."/>
            <person name="Schlueter J."/>
            <person name="Ma J."/>
            <person name="Mitros T."/>
            <person name="Nelson W."/>
            <person name="Hyten D."/>
            <person name="Song Q."/>
            <person name="Thelen J."/>
            <person name="Cheng J."/>
            <person name="Xu D."/>
            <person name="Hellsten U."/>
            <person name="May G."/>
            <person name="Yu Y."/>
            <person name="Sakurai T."/>
            <person name="Umezawa T."/>
            <person name="Bhattacharyya M."/>
            <person name="Sandhu D."/>
            <person name="Valliyodan B."/>
            <person name="Lindquist E."/>
            <person name="Peto M."/>
            <person name="Grant D."/>
            <person name="Shu S."/>
            <person name="Goodstein D."/>
            <person name="Barry K."/>
            <person name="Futrell-Griggs M."/>
            <person name="Abernathy B."/>
            <person name="Du J."/>
            <person name="Tian Z."/>
            <person name="Zhu L."/>
            <person name="Gill N."/>
            <person name="Joshi T."/>
            <person name="Libault M."/>
            <person name="Sethuraman A."/>
            <person name="Zhang X."/>
            <person name="Shinozaki K."/>
            <person name="Nguyen H."/>
            <person name="Wing R."/>
            <person name="Cregan P."/>
            <person name="Specht J."/>
            <person name="Grimwood J."/>
            <person name="Rokhsar D."/>
            <person name="Stacey G."/>
            <person name="Shoemaker R."/>
            <person name="Jackson S."/>
        </authorList>
    </citation>
    <scope>NUCLEOTIDE SEQUENCE</scope>
    <source>
        <tissue evidence="1">Callus</tissue>
    </source>
</reference>
<reference evidence="1 2" key="1">
    <citation type="journal article" date="2010" name="Nature">
        <title>Genome sequence of the palaeopolyploid soybean.</title>
        <authorList>
            <person name="Schmutz J."/>
            <person name="Cannon S.B."/>
            <person name="Schlueter J."/>
            <person name="Ma J."/>
            <person name="Mitros T."/>
            <person name="Nelson W."/>
            <person name="Hyten D.L."/>
            <person name="Song Q."/>
            <person name="Thelen J.J."/>
            <person name="Cheng J."/>
            <person name="Xu D."/>
            <person name="Hellsten U."/>
            <person name="May G.D."/>
            <person name="Yu Y."/>
            <person name="Sakurai T."/>
            <person name="Umezawa T."/>
            <person name="Bhattacharyya M.K."/>
            <person name="Sandhu D."/>
            <person name="Valliyodan B."/>
            <person name="Lindquist E."/>
            <person name="Peto M."/>
            <person name="Grant D."/>
            <person name="Shu S."/>
            <person name="Goodstein D."/>
            <person name="Barry K."/>
            <person name="Futrell-Griggs M."/>
            <person name="Abernathy B."/>
            <person name="Du J."/>
            <person name="Tian Z."/>
            <person name="Zhu L."/>
            <person name="Gill N."/>
            <person name="Joshi T."/>
            <person name="Libault M."/>
            <person name="Sethuraman A."/>
            <person name="Zhang X.-C."/>
            <person name="Shinozaki K."/>
            <person name="Nguyen H.T."/>
            <person name="Wing R.A."/>
            <person name="Cregan P."/>
            <person name="Specht J."/>
            <person name="Grimwood J."/>
            <person name="Rokhsar D."/>
            <person name="Stacey G."/>
            <person name="Shoemaker R.C."/>
            <person name="Jackson S.A."/>
        </authorList>
    </citation>
    <scope>NUCLEOTIDE SEQUENCE</scope>
    <source>
        <strain evidence="2">cv. Williams 82</strain>
        <tissue evidence="1">Callus</tissue>
    </source>
</reference>
<dbReference type="Gene3D" id="3.40.50.1580">
    <property type="entry name" value="Nucleoside phosphorylase domain"/>
    <property type="match status" value="3"/>
</dbReference>
<dbReference type="GO" id="GO:0008930">
    <property type="term" value="F:methylthioadenosine nucleosidase activity"/>
    <property type="evidence" value="ECO:0007669"/>
    <property type="project" value="InterPro"/>
</dbReference>
<dbReference type="EnsemblPlants" id="KRH51428">
    <property type="protein sequence ID" value="KRH51428"/>
    <property type="gene ID" value="GLYMA_06G005700"/>
</dbReference>
<sequence>MAAQPKPQNRPISNIVFVVAMQTEALPIVNRFQLTEDPHSPFPQGAPWVHYHGTFKDLNINLIWTGNDPTLGTAGGFKAKGASIGDIFVVSECAFHDRRIPIPIFDLYGVGLRKAFETPKLVKELNLKGAAIAYVADLLKVPAIFIKAVTNNVDDDKAIVEEFLQNLAALTVELGLAVEQVINFINGKCISEL</sequence>
<dbReference type="InterPro" id="IPR044580">
    <property type="entry name" value="MTAN"/>
</dbReference>
<proteinExistence type="predicted"/>
<dbReference type="SUPFAM" id="SSF53167">
    <property type="entry name" value="Purine and uridine phosphorylases"/>
    <property type="match status" value="1"/>
</dbReference>
<dbReference type="EMBL" id="CM000839">
    <property type="protein sequence ID" value="KRH51428.1"/>
    <property type="molecule type" value="Genomic_DNA"/>
</dbReference>
<dbReference type="Gramene" id="KRH51428">
    <property type="protein sequence ID" value="KRH51428"/>
    <property type="gene ID" value="GLYMA_06G005700"/>
</dbReference>
<dbReference type="GO" id="GO:0009116">
    <property type="term" value="P:nucleoside metabolic process"/>
    <property type="evidence" value="ECO:0007669"/>
    <property type="project" value="InterPro"/>
</dbReference>
<name>A0A0R0JHX7_SOYBN</name>
<gene>
    <name evidence="2" type="primary">LOC100809191</name>
    <name evidence="1" type="ORF">GLYMA_06G005700</name>
</gene>
<dbReference type="ExpressionAtlas" id="A0A0R0JHX7">
    <property type="expression patterns" value="baseline and differential"/>
</dbReference>
<dbReference type="GO" id="GO:0019509">
    <property type="term" value="P:L-methionine salvage from methylthioadenosine"/>
    <property type="evidence" value="ECO:0007669"/>
    <property type="project" value="InterPro"/>
</dbReference>